<name>F4S7X0_MELLP</name>
<dbReference type="VEuPathDB" id="FungiDB:MELLADRAFT_112855"/>
<keyword evidence="2" id="KW-1185">Reference proteome</keyword>
<dbReference type="AlphaFoldDB" id="F4S7X0"/>
<dbReference type="HOGENOM" id="CLU_1540405_0_0_1"/>
<sequence>MACSTHGEMIDHSEAAQSRLVAHGTVNALMCAFQMCLSERSNFHPVMAIMILKVQTNEKPSTFEFPILLLHSIVHIERWIFELEIGACALLRNSTGLPRKRVNVVNCLFPGNNMYAKCAHGGRCEIPGVFAMVNGRQASIWKPPVKYHRSLATRNQRMFTVGTYFTADEIAVGK</sequence>
<dbReference type="Proteomes" id="UP000001072">
    <property type="component" value="Unassembled WGS sequence"/>
</dbReference>
<dbReference type="RefSeq" id="XP_007417472.1">
    <property type="nucleotide sequence ID" value="XM_007417410.1"/>
</dbReference>
<protein>
    <submittedName>
        <fullName evidence="1">Uncharacterized protein</fullName>
    </submittedName>
</protein>
<dbReference type="KEGG" id="mlr:MELLADRAFT_112855"/>
<reference evidence="2" key="1">
    <citation type="journal article" date="2011" name="Proc. Natl. Acad. Sci. U.S.A.">
        <title>Obligate biotrophy features unraveled by the genomic analysis of rust fungi.</title>
        <authorList>
            <person name="Duplessis S."/>
            <person name="Cuomo C.A."/>
            <person name="Lin Y.-C."/>
            <person name="Aerts A."/>
            <person name="Tisserant E."/>
            <person name="Veneault-Fourrey C."/>
            <person name="Joly D.L."/>
            <person name="Hacquard S."/>
            <person name="Amselem J."/>
            <person name="Cantarel B.L."/>
            <person name="Chiu R."/>
            <person name="Coutinho P.M."/>
            <person name="Feau N."/>
            <person name="Field M."/>
            <person name="Frey P."/>
            <person name="Gelhaye E."/>
            <person name="Goldberg J."/>
            <person name="Grabherr M.G."/>
            <person name="Kodira C.D."/>
            <person name="Kohler A."/>
            <person name="Kuees U."/>
            <person name="Lindquist E.A."/>
            <person name="Lucas S.M."/>
            <person name="Mago R."/>
            <person name="Mauceli E."/>
            <person name="Morin E."/>
            <person name="Murat C."/>
            <person name="Pangilinan J.L."/>
            <person name="Park R."/>
            <person name="Pearson M."/>
            <person name="Quesneville H."/>
            <person name="Rouhier N."/>
            <person name="Sakthikumar S."/>
            <person name="Salamov A.A."/>
            <person name="Schmutz J."/>
            <person name="Selles B."/>
            <person name="Shapiro H."/>
            <person name="Tanguay P."/>
            <person name="Tuskan G.A."/>
            <person name="Henrissat B."/>
            <person name="Van de Peer Y."/>
            <person name="Rouze P."/>
            <person name="Ellis J.G."/>
            <person name="Dodds P.N."/>
            <person name="Schein J.E."/>
            <person name="Zhong S."/>
            <person name="Hamelin R.C."/>
            <person name="Grigoriev I.V."/>
            <person name="Szabo L.J."/>
            <person name="Martin F."/>
        </authorList>
    </citation>
    <scope>NUCLEOTIDE SEQUENCE [LARGE SCALE GENOMIC DNA]</scope>
    <source>
        <strain evidence="2">98AG31 / pathotype 3-4-7</strain>
    </source>
</reference>
<dbReference type="GeneID" id="18924809"/>
<evidence type="ECO:0000313" key="2">
    <source>
        <dbReference type="Proteomes" id="UP000001072"/>
    </source>
</evidence>
<dbReference type="EMBL" id="GL883161">
    <property type="protein sequence ID" value="EGF99289.1"/>
    <property type="molecule type" value="Genomic_DNA"/>
</dbReference>
<gene>
    <name evidence="1" type="ORF">MELLADRAFT_112855</name>
</gene>
<organism evidence="2">
    <name type="scientific">Melampsora larici-populina (strain 98AG31 / pathotype 3-4-7)</name>
    <name type="common">Poplar leaf rust fungus</name>
    <dbReference type="NCBI Taxonomy" id="747676"/>
    <lineage>
        <taxon>Eukaryota</taxon>
        <taxon>Fungi</taxon>
        <taxon>Dikarya</taxon>
        <taxon>Basidiomycota</taxon>
        <taxon>Pucciniomycotina</taxon>
        <taxon>Pucciniomycetes</taxon>
        <taxon>Pucciniales</taxon>
        <taxon>Melampsoraceae</taxon>
        <taxon>Melampsora</taxon>
    </lineage>
</organism>
<evidence type="ECO:0000313" key="1">
    <source>
        <dbReference type="EMBL" id="EGF99289.1"/>
    </source>
</evidence>
<dbReference type="InParanoid" id="F4S7X0"/>
<proteinExistence type="predicted"/>
<accession>F4S7X0</accession>